<proteinExistence type="predicted"/>
<feature type="signal peptide" evidence="2">
    <location>
        <begin position="1"/>
        <end position="21"/>
    </location>
</feature>
<reference evidence="3" key="1">
    <citation type="submission" date="2023-07" db="EMBL/GenBank/DDBJ databases">
        <title>Black Yeasts Isolated from many extreme environments.</title>
        <authorList>
            <person name="Coleine C."/>
            <person name="Stajich J.E."/>
            <person name="Selbmann L."/>
        </authorList>
    </citation>
    <scope>NUCLEOTIDE SEQUENCE</scope>
    <source>
        <strain evidence="3">CCFEE 5485</strain>
    </source>
</reference>
<keyword evidence="4" id="KW-1185">Reference proteome</keyword>
<dbReference type="PANTHER" id="PTHR38049:SF2">
    <property type="entry name" value="RICIN B LECTIN DOMAIN-CONTAINING PROTEIN"/>
    <property type="match status" value="1"/>
</dbReference>
<sequence>MVLGILTAVAAAPAIVGTTEAIRQGQRENRREEQRGRKNNLTVTLLRRSPYRVQFDGASIVLKDNKLWIDGRQNKSSNESYHPFTGYFLPWPHGNKEEEWRRLGYTSGEGLVTTINDENFLNWVYVDKDTHEVKYGIRVEAEEHKVGPWDCTKIEHRLTFEGWEAFMAVQEESGSDMWALYFDCNDDGLRRDGQPGKLGKMMLELEVWRKELRRERYDAVHERFERLELREEHGQKAEEVSASARQANDFDSRLQVQREISTQAHATDFETKMQQQRDLGKNIFTK</sequence>
<organism evidence="3 4">
    <name type="scientific">Recurvomyces mirabilis</name>
    <dbReference type="NCBI Taxonomy" id="574656"/>
    <lineage>
        <taxon>Eukaryota</taxon>
        <taxon>Fungi</taxon>
        <taxon>Dikarya</taxon>
        <taxon>Ascomycota</taxon>
        <taxon>Pezizomycotina</taxon>
        <taxon>Dothideomycetes</taxon>
        <taxon>Dothideomycetidae</taxon>
        <taxon>Mycosphaerellales</taxon>
        <taxon>Teratosphaeriaceae</taxon>
        <taxon>Recurvomyces</taxon>
    </lineage>
</organism>
<evidence type="ECO:0000256" key="2">
    <source>
        <dbReference type="SAM" id="SignalP"/>
    </source>
</evidence>
<evidence type="ECO:0000313" key="4">
    <source>
        <dbReference type="Proteomes" id="UP001274830"/>
    </source>
</evidence>
<protein>
    <submittedName>
        <fullName evidence="3">Uncharacterized protein</fullName>
    </submittedName>
</protein>
<dbReference type="PANTHER" id="PTHR38049">
    <property type="entry name" value="RICIN B LECTIN DOMAIN-CONTAINING PROTEIN"/>
    <property type="match status" value="1"/>
</dbReference>
<feature type="chain" id="PRO_5041907920" evidence="2">
    <location>
        <begin position="22"/>
        <end position="286"/>
    </location>
</feature>
<evidence type="ECO:0000313" key="3">
    <source>
        <dbReference type="EMBL" id="KAK3676109.1"/>
    </source>
</evidence>
<dbReference type="AlphaFoldDB" id="A0AAE1C309"/>
<evidence type="ECO:0000256" key="1">
    <source>
        <dbReference type="SAM" id="MobiDB-lite"/>
    </source>
</evidence>
<dbReference type="EMBL" id="JAUTXT010000011">
    <property type="protein sequence ID" value="KAK3676109.1"/>
    <property type="molecule type" value="Genomic_DNA"/>
</dbReference>
<name>A0AAE1C309_9PEZI</name>
<comment type="caution">
    <text evidence="3">The sequence shown here is derived from an EMBL/GenBank/DDBJ whole genome shotgun (WGS) entry which is preliminary data.</text>
</comment>
<keyword evidence="2" id="KW-0732">Signal</keyword>
<gene>
    <name evidence="3" type="ORF">LTR78_003859</name>
</gene>
<dbReference type="Proteomes" id="UP001274830">
    <property type="component" value="Unassembled WGS sequence"/>
</dbReference>
<accession>A0AAE1C309</accession>
<feature type="region of interest" description="Disordered" evidence="1">
    <location>
        <begin position="265"/>
        <end position="286"/>
    </location>
</feature>